<dbReference type="EMBL" id="CM056743">
    <property type="protein sequence ID" value="KAJ8669788.1"/>
    <property type="molecule type" value="Genomic_DNA"/>
</dbReference>
<sequence>MVCKYHKHKYILNRMMGRQWAIVEGMAPNPYIDQSVAHQREENEEKKECTKTTLDVLRKRVRNQGNSVEQNDKDRFDALCYALKKGRVKDVSYFIKLVKAESIRNMKDPLIFLASKNLDYESSIVAYLFNHGYCDDVNEKNSHGMSRLMQICELTKHCTCPEYQRRDYREYSLYWKRHVRIADILLEYDRDSRSDLDFMVNLFKIAENSKSREILMSILKRMALLASTGSSDKRMEVVSDLVKQSDNIKDMIYYESCLKELKDMRNTIIPYSSLSYFDILTGAFRPEVRKCIVVKYFLLNRKRQRDLLAKFPKYYYLMLAKYNYMKCRWRYLNNAHRRLNNSYPFFQGIPHVRSQILEYLSNKELKEMSVNLRNVEDKVEELSPN</sequence>
<evidence type="ECO:0000313" key="2">
    <source>
        <dbReference type="Proteomes" id="UP001239111"/>
    </source>
</evidence>
<dbReference type="Proteomes" id="UP001239111">
    <property type="component" value="Chromosome 3"/>
</dbReference>
<proteinExistence type="predicted"/>
<name>A0ACC2NF45_9HYME</name>
<evidence type="ECO:0000313" key="1">
    <source>
        <dbReference type="EMBL" id="KAJ8669788.1"/>
    </source>
</evidence>
<gene>
    <name evidence="1" type="ORF">QAD02_001047</name>
</gene>
<protein>
    <submittedName>
        <fullName evidence="1">Uncharacterized protein</fullName>
    </submittedName>
</protein>
<comment type="caution">
    <text evidence="1">The sequence shown here is derived from an EMBL/GenBank/DDBJ whole genome shotgun (WGS) entry which is preliminary data.</text>
</comment>
<accession>A0ACC2NF45</accession>
<reference evidence="1" key="1">
    <citation type="submission" date="2023-04" db="EMBL/GenBank/DDBJ databases">
        <title>A chromosome-level genome assembly of the parasitoid wasp Eretmocerus hayati.</title>
        <authorList>
            <person name="Zhong Y."/>
            <person name="Liu S."/>
            <person name="Liu Y."/>
        </authorList>
    </citation>
    <scope>NUCLEOTIDE SEQUENCE</scope>
    <source>
        <strain evidence="1">ZJU_SS_LIU_2023</strain>
    </source>
</reference>
<organism evidence="1 2">
    <name type="scientific">Eretmocerus hayati</name>
    <dbReference type="NCBI Taxonomy" id="131215"/>
    <lineage>
        <taxon>Eukaryota</taxon>
        <taxon>Metazoa</taxon>
        <taxon>Ecdysozoa</taxon>
        <taxon>Arthropoda</taxon>
        <taxon>Hexapoda</taxon>
        <taxon>Insecta</taxon>
        <taxon>Pterygota</taxon>
        <taxon>Neoptera</taxon>
        <taxon>Endopterygota</taxon>
        <taxon>Hymenoptera</taxon>
        <taxon>Apocrita</taxon>
        <taxon>Proctotrupomorpha</taxon>
        <taxon>Chalcidoidea</taxon>
        <taxon>Aphelinidae</taxon>
        <taxon>Aphelininae</taxon>
        <taxon>Eretmocerus</taxon>
    </lineage>
</organism>
<keyword evidence="2" id="KW-1185">Reference proteome</keyword>